<evidence type="ECO:0000313" key="1">
    <source>
        <dbReference type="EMBL" id="ACK41697.1"/>
    </source>
</evidence>
<dbReference type="HOGENOM" id="CLU_2381533_0_0_0"/>
<dbReference type="InParanoid" id="B8E1R4"/>
<dbReference type="AlphaFoldDB" id="B8E1R4"/>
<organism evidence="1 2">
    <name type="scientific">Dictyoglomus turgidum (strain DSM 6724 / Z-1310)</name>
    <dbReference type="NCBI Taxonomy" id="515635"/>
    <lineage>
        <taxon>Bacteria</taxon>
        <taxon>Pseudomonadati</taxon>
        <taxon>Dictyoglomota</taxon>
        <taxon>Dictyoglomia</taxon>
        <taxon>Dictyoglomales</taxon>
        <taxon>Dictyoglomaceae</taxon>
        <taxon>Dictyoglomus</taxon>
    </lineage>
</organism>
<keyword evidence="2" id="KW-1185">Reference proteome</keyword>
<evidence type="ECO:0000313" key="2">
    <source>
        <dbReference type="Proteomes" id="UP000007719"/>
    </source>
</evidence>
<protein>
    <submittedName>
        <fullName evidence="1">Uncharacterized protein</fullName>
    </submittedName>
</protein>
<dbReference type="RefSeq" id="WP_012582782.1">
    <property type="nucleotide sequence ID" value="NC_011661.1"/>
</dbReference>
<dbReference type="EMBL" id="CP001251">
    <property type="protein sequence ID" value="ACK41697.1"/>
    <property type="molecule type" value="Genomic_DNA"/>
</dbReference>
<proteinExistence type="predicted"/>
<dbReference type="EnsemblBacteria" id="ACK41697">
    <property type="protein sequence ID" value="ACK41697"/>
    <property type="gene ID" value="Dtur_0393"/>
</dbReference>
<sequence length="94" mass="10884">MNLQETLSVPSLSLNSKSVYTLKDLARSEEVKRYVEVFLKDWEELKDLESGGVPEDEINKKKQEILEEIQELRRIAEKNGESEEFSNILNSRGL</sequence>
<reference evidence="2" key="1">
    <citation type="journal article" date="2016" name="Front. Microbiol.">
        <title>The complete genome sequence of hyperthermophile Dictyoglomus turgidum DSM 6724 reveals a specialized carbohydrate fermentor.</title>
        <authorList>
            <person name="Brumm P.J."/>
            <person name="Gowda K."/>
            <person name="Robb F.T."/>
            <person name="Mead D.A."/>
        </authorList>
    </citation>
    <scope>NUCLEOTIDE SEQUENCE [LARGE SCALE GENOMIC DNA]</scope>
    <source>
        <strain evidence="2">DSM 6724 / Z-1310</strain>
    </source>
</reference>
<dbReference type="STRING" id="515635.Dtur_0393"/>
<dbReference type="KEGG" id="dtu:Dtur_0393"/>
<dbReference type="Proteomes" id="UP000007719">
    <property type="component" value="Chromosome"/>
</dbReference>
<accession>B8E1R4</accession>
<name>B8E1R4_DICTD</name>
<gene>
    <name evidence="1" type="ordered locus">Dtur_0393</name>
</gene>